<comment type="caution">
    <text evidence="3">The sequence shown here is derived from an EMBL/GenBank/DDBJ whole genome shotgun (WGS) entry which is preliminary data.</text>
</comment>
<dbReference type="EMBL" id="JACCBY010000008">
    <property type="protein sequence ID" value="NYD91986.1"/>
    <property type="molecule type" value="Genomic_DNA"/>
</dbReference>
<keyword evidence="1" id="KW-1133">Transmembrane helix</keyword>
<feature type="transmembrane region" description="Helical" evidence="1">
    <location>
        <begin position="61"/>
        <end position="81"/>
    </location>
</feature>
<organism evidence="3 4">
    <name type="scientific">Sphingomonas melonis</name>
    <dbReference type="NCBI Taxonomy" id="152682"/>
    <lineage>
        <taxon>Bacteria</taxon>
        <taxon>Pseudomonadati</taxon>
        <taxon>Pseudomonadota</taxon>
        <taxon>Alphaproteobacteria</taxon>
        <taxon>Sphingomonadales</taxon>
        <taxon>Sphingomonadaceae</taxon>
        <taxon>Sphingomonas</taxon>
    </lineage>
</organism>
<protein>
    <submittedName>
        <fullName evidence="3">Uncharacterized protein</fullName>
    </submittedName>
</protein>
<evidence type="ECO:0000256" key="2">
    <source>
        <dbReference type="SAM" id="SignalP"/>
    </source>
</evidence>
<feature type="signal peptide" evidence="2">
    <location>
        <begin position="1"/>
        <end position="24"/>
    </location>
</feature>
<reference evidence="3 4" key="1">
    <citation type="submission" date="2020-08" db="EMBL/GenBank/DDBJ databases">
        <title>The Agave Microbiome: Exploring the role of microbial communities in plant adaptations to desert environments.</title>
        <authorList>
            <person name="Partida-Martinez L.P."/>
        </authorList>
    </citation>
    <scope>NUCLEOTIDE SEQUENCE [LARGE SCALE GENOMIC DNA]</scope>
    <source>
        <strain evidence="3 4">AS2.3</strain>
    </source>
</reference>
<dbReference type="RefSeq" id="WP_179510390.1">
    <property type="nucleotide sequence ID" value="NZ_JACCBY010000008.1"/>
</dbReference>
<keyword evidence="1" id="KW-0472">Membrane</keyword>
<dbReference type="AlphaFoldDB" id="A0A7Y9K3D5"/>
<keyword evidence="2" id="KW-0732">Signal</keyword>
<evidence type="ECO:0000313" key="3">
    <source>
        <dbReference type="EMBL" id="NYD91986.1"/>
    </source>
</evidence>
<keyword evidence="1" id="KW-0812">Transmembrane</keyword>
<accession>A0A7Y9K3D5</accession>
<proteinExistence type="predicted"/>
<sequence>MLKSVILGASTLALVASPIAAANAAPTTVAPTNAASALSLSSAHRAGAPAGKSSKLAGAGIGPISAAIIVAGIAIAAGVLISDKEDDDSDSN</sequence>
<gene>
    <name evidence="3" type="ORF">HD841_003806</name>
</gene>
<feature type="chain" id="PRO_5030663741" evidence="2">
    <location>
        <begin position="25"/>
        <end position="92"/>
    </location>
</feature>
<dbReference type="Proteomes" id="UP000517753">
    <property type="component" value="Unassembled WGS sequence"/>
</dbReference>
<evidence type="ECO:0000313" key="4">
    <source>
        <dbReference type="Proteomes" id="UP000517753"/>
    </source>
</evidence>
<keyword evidence="4" id="KW-1185">Reference proteome</keyword>
<name>A0A7Y9K3D5_9SPHN</name>
<evidence type="ECO:0000256" key="1">
    <source>
        <dbReference type="SAM" id="Phobius"/>
    </source>
</evidence>